<dbReference type="EMBL" id="SLXV01000016">
    <property type="protein sequence ID" value="TCP68578.1"/>
    <property type="molecule type" value="Genomic_DNA"/>
</dbReference>
<sequence length="55" mass="6348">MYEYKVIKVPSTAGSEDYESVINHIAEDGWRLTQVCRNQALGSDLTIMLIFERQK</sequence>
<dbReference type="InterPro" id="IPR025234">
    <property type="entry name" value="YjzH-like"/>
</dbReference>
<comment type="caution">
    <text evidence="1">The sequence shown here is derived from an EMBL/GenBank/DDBJ whole genome shotgun (WGS) entry which is preliminary data.</text>
</comment>
<dbReference type="Proteomes" id="UP000294746">
    <property type="component" value="Unassembled WGS sequence"/>
</dbReference>
<evidence type="ECO:0000313" key="1">
    <source>
        <dbReference type="EMBL" id="TCP68578.1"/>
    </source>
</evidence>
<dbReference type="RefSeq" id="WP_165873698.1">
    <property type="nucleotide sequence ID" value="NZ_SLXV01000016.1"/>
</dbReference>
<evidence type="ECO:0000313" key="2">
    <source>
        <dbReference type="Proteomes" id="UP000294746"/>
    </source>
</evidence>
<keyword evidence="2" id="KW-1185">Reference proteome</keyword>
<gene>
    <name evidence="1" type="ORF">EDD57_11639</name>
</gene>
<dbReference type="Pfam" id="PF13783">
    <property type="entry name" value="DUF4177"/>
    <property type="match status" value="1"/>
</dbReference>
<name>A0A4R2RYG0_9BACL</name>
<protein>
    <submittedName>
        <fullName evidence="1">Uncharacterized protein DUF4177</fullName>
    </submittedName>
</protein>
<proteinExistence type="predicted"/>
<organism evidence="1 2">
    <name type="scientific">Baia soyae</name>
    <dbReference type="NCBI Taxonomy" id="1544746"/>
    <lineage>
        <taxon>Bacteria</taxon>
        <taxon>Bacillati</taxon>
        <taxon>Bacillota</taxon>
        <taxon>Bacilli</taxon>
        <taxon>Bacillales</taxon>
        <taxon>Thermoactinomycetaceae</taxon>
        <taxon>Baia</taxon>
    </lineage>
</organism>
<reference evidence="1 2" key="1">
    <citation type="submission" date="2019-03" db="EMBL/GenBank/DDBJ databases">
        <title>Genomic Encyclopedia of Type Strains, Phase IV (KMG-IV): sequencing the most valuable type-strain genomes for metagenomic binning, comparative biology and taxonomic classification.</title>
        <authorList>
            <person name="Goeker M."/>
        </authorList>
    </citation>
    <scope>NUCLEOTIDE SEQUENCE [LARGE SCALE GENOMIC DNA]</scope>
    <source>
        <strain evidence="1 2">DSM 46831</strain>
    </source>
</reference>
<accession>A0A4R2RYG0</accession>
<dbReference type="AlphaFoldDB" id="A0A4R2RYG0"/>